<keyword evidence="2 4" id="KW-1133">Transmembrane helix</keyword>
<dbReference type="Gene3D" id="1.20.1250.20">
    <property type="entry name" value="MFS general substrate transporter like domains"/>
    <property type="match status" value="2"/>
</dbReference>
<organism evidence="6">
    <name type="scientific">Ignavibacterium album</name>
    <dbReference type="NCBI Taxonomy" id="591197"/>
    <lineage>
        <taxon>Bacteria</taxon>
        <taxon>Pseudomonadati</taxon>
        <taxon>Ignavibacteriota</taxon>
        <taxon>Ignavibacteria</taxon>
        <taxon>Ignavibacteriales</taxon>
        <taxon>Ignavibacteriaceae</taxon>
        <taxon>Ignavibacterium</taxon>
    </lineage>
</organism>
<dbReference type="AlphaFoldDB" id="A0A7V2ZMZ6"/>
<evidence type="ECO:0000256" key="2">
    <source>
        <dbReference type="ARBA" id="ARBA00022989"/>
    </source>
</evidence>
<evidence type="ECO:0000313" key="6">
    <source>
        <dbReference type="EMBL" id="HFI92783.1"/>
    </source>
</evidence>
<feature type="transmembrane region" description="Helical" evidence="4">
    <location>
        <begin position="332"/>
        <end position="355"/>
    </location>
</feature>
<comment type="caution">
    <text evidence="6">The sequence shown here is derived from an EMBL/GenBank/DDBJ whole genome shotgun (WGS) entry which is preliminary data.</text>
</comment>
<reference evidence="6" key="1">
    <citation type="journal article" date="2020" name="mSystems">
        <title>Genome- and Community-Level Interaction Insights into Carbon Utilization and Element Cycling Functions of Hydrothermarchaeota in Hydrothermal Sediment.</title>
        <authorList>
            <person name="Zhou Z."/>
            <person name="Liu Y."/>
            <person name="Xu W."/>
            <person name="Pan J."/>
            <person name="Luo Z.H."/>
            <person name="Li M."/>
        </authorList>
    </citation>
    <scope>NUCLEOTIDE SEQUENCE [LARGE SCALE GENOMIC DNA]</scope>
    <source>
        <strain evidence="6">SpSt-479</strain>
    </source>
</reference>
<feature type="transmembrane region" description="Helical" evidence="4">
    <location>
        <begin position="32"/>
        <end position="52"/>
    </location>
</feature>
<feature type="domain" description="Major facilitator superfamily (MFS) profile" evidence="5">
    <location>
        <begin position="8"/>
        <end position="382"/>
    </location>
</feature>
<protein>
    <submittedName>
        <fullName evidence="6">MFS transporter</fullName>
    </submittedName>
</protein>
<dbReference type="InterPro" id="IPR011701">
    <property type="entry name" value="MFS"/>
</dbReference>
<dbReference type="CDD" id="cd17370">
    <property type="entry name" value="MFS_MJ1317_like"/>
    <property type="match status" value="1"/>
</dbReference>
<feature type="transmembrane region" description="Helical" evidence="4">
    <location>
        <begin position="274"/>
        <end position="291"/>
    </location>
</feature>
<gene>
    <name evidence="6" type="ORF">ENS31_14790</name>
</gene>
<dbReference type="SUPFAM" id="SSF103473">
    <property type="entry name" value="MFS general substrate transporter"/>
    <property type="match status" value="1"/>
</dbReference>
<name>A0A7V2ZMZ6_9BACT</name>
<accession>A0A7V2ZMZ6</accession>
<evidence type="ECO:0000256" key="3">
    <source>
        <dbReference type="ARBA" id="ARBA00023136"/>
    </source>
</evidence>
<evidence type="ECO:0000256" key="4">
    <source>
        <dbReference type="SAM" id="Phobius"/>
    </source>
</evidence>
<keyword evidence="1 4" id="KW-0812">Transmembrane</keyword>
<dbReference type="InterPro" id="IPR020846">
    <property type="entry name" value="MFS_dom"/>
</dbReference>
<feature type="transmembrane region" description="Helical" evidence="4">
    <location>
        <begin position="244"/>
        <end position="262"/>
    </location>
</feature>
<dbReference type="PANTHER" id="PTHR23518">
    <property type="entry name" value="C-METHYLTRANSFERASE"/>
    <property type="match status" value="1"/>
</dbReference>
<evidence type="ECO:0000256" key="1">
    <source>
        <dbReference type="ARBA" id="ARBA00022692"/>
    </source>
</evidence>
<feature type="transmembrane region" description="Helical" evidence="4">
    <location>
        <begin position="213"/>
        <end position="232"/>
    </location>
</feature>
<feature type="transmembrane region" description="Helical" evidence="4">
    <location>
        <begin position="165"/>
        <end position="184"/>
    </location>
</feature>
<sequence length="382" mass="41686">MKAKLHRQVILLGMVSLFTDIASEMLYPITPIFLTTVLGSSMALVGIIEGIAELISSLLKGYFGNLSDKIGKRSVFVTIGYGLSAISKPLPGIFPDIATVFATRVSDRIGKGIRTAPRDALLGSYSNGNSGAVFGFHRAMDTLGAAIGPFLALVLLNFYPENYKLIFLIAFIPSAIAVLFTLLVKDKNISLNKKIKLNYFEFLKSSPKSYRKILLLLAAFSLVNSSDVFLILKSRDISESSTLAIFGYIFYNIVYAISSYPMGSLSDKFGKENVFTFGLILFSLVYFGFAFSKDIYLLWILFALYGIYAASTEGISKAWISDIIPDENRGTAIGLATLIIGVCVMIGSFATGILWDKFGSQIPFIISSSVSLLLGITVRLIK</sequence>
<dbReference type="EMBL" id="DSUJ01000011">
    <property type="protein sequence ID" value="HFI92783.1"/>
    <property type="molecule type" value="Genomic_DNA"/>
</dbReference>
<dbReference type="GO" id="GO:0022857">
    <property type="term" value="F:transmembrane transporter activity"/>
    <property type="evidence" value="ECO:0007669"/>
    <property type="project" value="InterPro"/>
</dbReference>
<evidence type="ECO:0000259" key="5">
    <source>
        <dbReference type="PROSITE" id="PS50850"/>
    </source>
</evidence>
<dbReference type="InterPro" id="IPR036259">
    <property type="entry name" value="MFS_trans_sf"/>
</dbReference>
<proteinExistence type="predicted"/>
<keyword evidence="3 4" id="KW-0472">Membrane</keyword>
<dbReference type="PROSITE" id="PS50850">
    <property type="entry name" value="MFS"/>
    <property type="match status" value="1"/>
</dbReference>
<feature type="transmembrane region" description="Helical" evidence="4">
    <location>
        <begin position="361"/>
        <end position="381"/>
    </location>
</feature>
<feature type="transmembrane region" description="Helical" evidence="4">
    <location>
        <begin position="142"/>
        <end position="159"/>
    </location>
</feature>
<feature type="transmembrane region" description="Helical" evidence="4">
    <location>
        <begin position="297"/>
        <end position="320"/>
    </location>
</feature>
<dbReference type="Pfam" id="PF07690">
    <property type="entry name" value="MFS_1"/>
    <property type="match status" value="2"/>
</dbReference>
<dbReference type="PANTHER" id="PTHR23518:SF2">
    <property type="entry name" value="MAJOR FACILITATOR SUPERFAMILY TRANSPORTER"/>
    <property type="match status" value="1"/>
</dbReference>